<dbReference type="PROSITE" id="PS50075">
    <property type="entry name" value="CARRIER"/>
    <property type="match status" value="1"/>
</dbReference>
<evidence type="ECO:0000256" key="2">
    <source>
        <dbReference type="ARBA" id="ARBA00022553"/>
    </source>
</evidence>
<evidence type="ECO:0000256" key="1">
    <source>
        <dbReference type="ARBA" id="ARBA00022450"/>
    </source>
</evidence>
<dbReference type="RefSeq" id="WP_189516298.1">
    <property type="nucleotide sequence ID" value="NZ_BMXG01000020.1"/>
</dbReference>
<evidence type="ECO:0000313" key="5">
    <source>
        <dbReference type="EMBL" id="GHC09056.1"/>
    </source>
</evidence>
<dbReference type="Proteomes" id="UP000642829">
    <property type="component" value="Unassembled WGS sequence"/>
</dbReference>
<sequence length="293" mass="31716">MSSIPNNPLTPEQEEVLRDSLKRCSPETLEAAIAFRNQGDISKAPTVIIGIIERFCEPDVRPRLKEPGADDLRVMDDLGIDSLTMVDIVMMVEESLEITIDNEDLAGLRTIAEIKTFVACKLTGEAIPEPAKNIDSMEIPDIMPHADPFLFVQQAAIRGDEITGSYKISGEEAFLKGHFKDNPVFPASIMLEALGQLAVLYLLASDDKSLAGKVDASKILFTACDGVRCSRVCKPGDTLSMSVTAKKIRHPGAAFTGKITVDSEKAVFAEEISLKFDYVEGTVSAAPDAPTAE</sequence>
<dbReference type="Gene3D" id="3.10.129.10">
    <property type="entry name" value="Hotdog Thioesterase"/>
    <property type="match status" value="1"/>
</dbReference>
<keyword evidence="2" id="KW-0597">Phosphoprotein</keyword>
<dbReference type="PROSITE" id="PS00012">
    <property type="entry name" value="PHOSPHOPANTETHEINE"/>
    <property type="match status" value="1"/>
</dbReference>
<name>A0A8J3DDB2_9BACT</name>
<dbReference type="SUPFAM" id="SSF54637">
    <property type="entry name" value="Thioesterase/thiol ester dehydrase-isomerase"/>
    <property type="match status" value="1"/>
</dbReference>
<dbReference type="AlphaFoldDB" id="A0A8J3DDB2"/>
<dbReference type="Pfam" id="PF00550">
    <property type="entry name" value="PP-binding"/>
    <property type="match status" value="1"/>
</dbReference>
<evidence type="ECO:0000256" key="3">
    <source>
        <dbReference type="ARBA" id="ARBA00023239"/>
    </source>
</evidence>
<keyword evidence="3" id="KW-0456">Lyase</keyword>
<feature type="domain" description="Carrier" evidence="4">
    <location>
        <begin position="42"/>
        <end position="122"/>
    </location>
</feature>
<protein>
    <recommendedName>
        <fullName evidence="4">Carrier domain-containing protein</fullName>
    </recommendedName>
</protein>
<accession>A0A8J3DDB2</accession>
<dbReference type="GO" id="GO:0016829">
    <property type="term" value="F:lyase activity"/>
    <property type="evidence" value="ECO:0007669"/>
    <property type="project" value="UniProtKB-KW"/>
</dbReference>
<evidence type="ECO:0000313" key="6">
    <source>
        <dbReference type="Proteomes" id="UP000642829"/>
    </source>
</evidence>
<dbReference type="PANTHER" id="PTHR30272">
    <property type="entry name" value="3-HYDROXYACYL-[ACYL-CARRIER-PROTEIN] DEHYDRATASE"/>
    <property type="match status" value="1"/>
</dbReference>
<evidence type="ECO:0000259" key="4">
    <source>
        <dbReference type="PROSITE" id="PS50075"/>
    </source>
</evidence>
<proteinExistence type="predicted"/>
<dbReference type="PANTHER" id="PTHR30272:SF1">
    <property type="entry name" value="3-HYDROXYACYL-[ACYL-CARRIER-PROTEIN] DEHYDRATASE"/>
    <property type="match status" value="1"/>
</dbReference>
<comment type="caution">
    <text evidence="5">The sequence shown here is derived from an EMBL/GenBank/DDBJ whole genome shotgun (WGS) entry which is preliminary data.</text>
</comment>
<dbReference type="InterPro" id="IPR013114">
    <property type="entry name" value="FabA_FabZ"/>
</dbReference>
<dbReference type="InterPro" id="IPR036736">
    <property type="entry name" value="ACP-like_sf"/>
</dbReference>
<dbReference type="InterPro" id="IPR029069">
    <property type="entry name" value="HotDog_dom_sf"/>
</dbReference>
<organism evidence="5 6">
    <name type="scientific">Cerasicoccus arenae</name>
    <dbReference type="NCBI Taxonomy" id="424488"/>
    <lineage>
        <taxon>Bacteria</taxon>
        <taxon>Pseudomonadati</taxon>
        <taxon>Verrucomicrobiota</taxon>
        <taxon>Opitutia</taxon>
        <taxon>Puniceicoccales</taxon>
        <taxon>Cerasicoccaceae</taxon>
        <taxon>Cerasicoccus</taxon>
    </lineage>
</organism>
<dbReference type="Gene3D" id="1.10.1200.10">
    <property type="entry name" value="ACP-like"/>
    <property type="match status" value="1"/>
</dbReference>
<reference evidence="5" key="1">
    <citation type="journal article" date="2014" name="Int. J. Syst. Evol. Microbiol.">
        <title>Complete genome sequence of Corynebacterium casei LMG S-19264T (=DSM 44701T), isolated from a smear-ripened cheese.</title>
        <authorList>
            <consortium name="US DOE Joint Genome Institute (JGI-PGF)"/>
            <person name="Walter F."/>
            <person name="Albersmeier A."/>
            <person name="Kalinowski J."/>
            <person name="Ruckert C."/>
        </authorList>
    </citation>
    <scope>NUCLEOTIDE SEQUENCE</scope>
    <source>
        <strain evidence="5">KCTC 12870</strain>
    </source>
</reference>
<gene>
    <name evidence="5" type="ORF">GCM10007047_27900</name>
</gene>
<dbReference type="SUPFAM" id="SSF47336">
    <property type="entry name" value="ACP-like"/>
    <property type="match status" value="1"/>
</dbReference>
<dbReference type="EMBL" id="BMXG01000020">
    <property type="protein sequence ID" value="GHC09056.1"/>
    <property type="molecule type" value="Genomic_DNA"/>
</dbReference>
<dbReference type="InterPro" id="IPR006162">
    <property type="entry name" value="Ppantetheine_attach_site"/>
</dbReference>
<dbReference type="Pfam" id="PF07977">
    <property type="entry name" value="FabA"/>
    <property type="match status" value="1"/>
</dbReference>
<keyword evidence="1" id="KW-0596">Phosphopantetheine</keyword>
<keyword evidence="6" id="KW-1185">Reference proteome</keyword>
<reference evidence="5" key="2">
    <citation type="submission" date="2020-09" db="EMBL/GenBank/DDBJ databases">
        <authorList>
            <person name="Sun Q."/>
            <person name="Kim S."/>
        </authorList>
    </citation>
    <scope>NUCLEOTIDE SEQUENCE</scope>
    <source>
        <strain evidence="5">KCTC 12870</strain>
    </source>
</reference>
<dbReference type="InterPro" id="IPR009081">
    <property type="entry name" value="PP-bd_ACP"/>
</dbReference>